<reference evidence="3 5" key="2">
    <citation type="submission" date="2020-03" db="EMBL/GenBank/DDBJ databases">
        <title>Is there a link between lipid content and antibiotic production in Streptomyces?</title>
        <authorList>
            <person name="David M."/>
            <person name="Lejeune C."/>
            <person name="Abreu S."/>
            <person name="Thibessard A."/>
            <person name="Leblond P."/>
            <person name="Chaminade P."/>
            <person name="Virolle M.-J."/>
        </authorList>
    </citation>
    <scope>NUCLEOTIDE SEQUENCE [LARGE SCALE GENOMIC DNA]</scope>
    <source>
        <strain evidence="3 5">DSM 41481</strain>
    </source>
</reference>
<proteinExistence type="predicted"/>
<dbReference type="EMBL" id="LHQL01000014">
    <property type="protein sequence ID" value="OOQ47675.1"/>
    <property type="molecule type" value="Genomic_DNA"/>
</dbReference>
<dbReference type="Proteomes" id="UP000190306">
    <property type="component" value="Chromosome"/>
</dbReference>
<evidence type="ECO:0000313" key="4">
    <source>
        <dbReference type="Proteomes" id="UP000190306"/>
    </source>
</evidence>
<gene>
    <name evidence="2" type="ORF">AFM16_33800</name>
    <name evidence="3" type="ORF">HCX60_34375</name>
</gene>
<keyword evidence="4" id="KW-1185">Reference proteome</keyword>
<feature type="region of interest" description="Disordered" evidence="1">
    <location>
        <begin position="57"/>
        <end position="76"/>
    </location>
</feature>
<organism evidence="3 5">
    <name type="scientific">Streptomyces antibioticus</name>
    <dbReference type="NCBI Taxonomy" id="1890"/>
    <lineage>
        <taxon>Bacteria</taxon>
        <taxon>Bacillati</taxon>
        <taxon>Actinomycetota</taxon>
        <taxon>Actinomycetes</taxon>
        <taxon>Kitasatosporales</taxon>
        <taxon>Streptomycetaceae</taxon>
        <taxon>Streptomyces</taxon>
    </lineage>
</organism>
<reference evidence="2 4" key="1">
    <citation type="submission" date="2015-07" db="EMBL/GenBank/DDBJ databases">
        <title>Draft Genome Sequence of Streptomyces antibioticus, IMRU 3720 reveals insights in the evolution of actinomycin biosynthetic gene clusters in Streptomyces.</title>
        <authorList>
            <person name="Crnovcic I."/>
            <person name="Ruckert C."/>
            <person name="Kalinowksi J."/>
            <person name="Keller U."/>
        </authorList>
    </citation>
    <scope>NUCLEOTIDE SEQUENCE [LARGE SCALE GENOMIC DNA]</scope>
    <source>
        <strain evidence="2 4">DSM 41481</strain>
    </source>
</reference>
<dbReference type="Proteomes" id="UP000502504">
    <property type="component" value="Chromosome"/>
</dbReference>
<dbReference type="RefSeq" id="WP_078636269.1">
    <property type="nucleotide sequence ID" value="NZ_CM007717.1"/>
</dbReference>
<sequence>MGRVGGRFAGVRFSSRLTWDVSFRAGLGRRRAPRPLLSGAAARRVSVALLRTALEAARARPLPPPPRPRTVRTRRR</sequence>
<dbReference type="EMBL" id="CP050692">
    <property type="protein sequence ID" value="QIT48002.1"/>
    <property type="molecule type" value="Genomic_DNA"/>
</dbReference>
<dbReference type="AlphaFoldDB" id="A0AAE6YFS2"/>
<accession>A0AAE6YFS2</accession>
<protein>
    <submittedName>
        <fullName evidence="3">Uncharacterized protein</fullName>
    </submittedName>
</protein>
<evidence type="ECO:0000313" key="5">
    <source>
        <dbReference type="Proteomes" id="UP000502504"/>
    </source>
</evidence>
<evidence type="ECO:0000313" key="3">
    <source>
        <dbReference type="EMBL" id="QIT48002.1"/>
    </source>
</evidence>
<evidence type="ECO:0000256" key="1">
    <source>
        <dbReference type="SAM" id="MobiDB-lite"/>
    </source>
</evidence>
<evidence type="ECO:0000313" key="2">
    <source>
        <dbReference type="EMBL" id="OOQ47675.1"/>
    </source>
</evidence>
<name>A0AAE6YFS2_STRAT</name>